<evidence type="ECO:0000313" key="2">
    <source>
        <dbReference type="EMBL" id="KAI9186618.1"/>
    </source>
</evidence>
<accession>A0AAD5NXT1</accession>
<protein>
    <submittedName>
        <fullName evidence="2">Uncharacterized protein</fullName>
    </submittedName>
</protein>
<reference evidence="2" key="2">
    <citation type="submission" date="2023-02" db="EMBL/GenBank/DDBJ databases">
        <authorList>
            <person name="Swenson N.G."/>
            <person name="Wegrzyn J.L."/>
            <person name="Mcevoy S.L."/>
        </authorList>
    </citation>
    <scope>NUCLEOTIDE SEQUENCE</scope>
    <source>
        <strain evidence="2">91603</strain>
        <tissue evidence="2">Leaf</tissue>
    </source>
</reference>
<gene>
    <name evidence="2" type="ORF">LWI28_019114</name>
</gene>
<dbReference type="Proteomes" id="UP001064489">
    <property type="component" value="Chromosome 3"/>
</dbReference>
<proteinExistence type="predicted"/>
<organism evidence="2 3">
    <name type="scientific">Acer negundo</name>
    <name type="common">Box elder</name>
    <dbReference type="NCBI Taxonomy" id="4023"/>
    <lineage>
        <taxon>Eukaryota</taxon>
        <taxon>Viridiplantae</taxon>
        <taxon>Streptophyta</taxon>
        <taxon>Embryophyta</taxon>
        <taxon>Tracheophyta</taxon>
        <taxon>Spermatophyta</taxon>
        <taxon>Magnoliopsida</taxon>
        <taxon>eudicotyledons</taxon>
        <taxon>Gunneridae</taxon>
        <taxon>Pentapetalae</taxon>
        <taxon>rosids</taxon>
        <taxon>malvids</taxon>
        <taxon>Sapindales</taxon>
        <taxon>Sapindaceae</taxon>
        <taxon>Hippocastanoideae</taxon>
        <taxon>Acereae</taxon>
        <taxon>Acer</taxon>
    </lineage>
</organism>
<evidence type="ECO:0000313" key="3">
    <source>
        <dbReference type="Proteomes" id="UP001064489"/>
    </source>
</evidence>
<name>A0AAD5NXT1_ACENE</name>
<dbReference type="AlphaFoldDB" id="A0AAD5NXT1"/>
<evidence type="ECO:0000256" key="1">
    <source>
        <dbReference type="SAM" id="MobiDB-lite"/>
    </source>
</evidence>
<sequence>MRLKNRFYYISISRVPLSYDRAEAAVPTKCPRSRASKDPKSFTVDSQIVFTDFDFDKSIPYAIDLTSFNNISKHVLDHVGKTSGCLGRPSRVLPNVKVATLVGDVGTSLVSDIDQGQTSAAPSRTIPKVDPTIGQGSTTHVADACGEVTP</sequence>
<keyword evidence="3" id="KW-1185">Reference proteome</keyword>
<comment type="caution">
    <text evidence="2">The sequence shown here is derived from an EMBL/GenBank/DDBJ whole genome shotgun (WGS) entry which is preliminary data.</text>
</comment>
<reference evidence="2" key="1">
    <citation type="journal article" date="2022" name="Plant J.">
        <title>Strategies of tolerance reflected in two North American maple genomes.</title>
        <authorList>
            <person name="McEvoy S.L."/>
            <person name="Sezen U.U."/>
            <person name="Trouern-Trend A."/>
            <person name="McMahon S.M."/>
            <person name="Schaberg P.G."/>
            <person name="Yang J."/>
            <person name="Wegrzyn J.L."/>
            <person name="Swenson N.G."/>
        </authorList>
    </citation>
    <scope>NUCLEOTIDE SEQUENCE</scope>
    <source>
        <strain evidence="2">91603</strain>
    </source>
</reference>
<dbReference type="EMBL" id="JAJSOW010000100">
    <property type="protein sequence ID" value="KAI9186618.1"/>
    <property type="molecule type" value="Genomic_DNA"/>
</dbReference>
<feature type="region of interest" description="Disordered" evidence="1">
    <location>
        <begin position="114"/>
        <end position="139"/>
    </location>
</feature>